<dbReference type="SMART" id="SM00028">
    <property type="entry name" value="TPR"/>
    <property type="match status" value="5"/>
</dbReference>
<sequence>MPIVRRACVQVWAAMLLCVGALPLPAGAGTEPNQDYDFHLSKGLYLYSSRQDKEARRELTEAVRARPGDPTAGYYLGRTLIRLQQYETAEERFRQVLKLYPDDPRARMGVGMALYHQGRYADALANLSTAEARLTDEPLLFYYQGLAAAALRRYKLAGEKFQRAGALDRELAGDPHYQRGVSFYGQGKLEQAAEEFRSAALTAQPPASGQAPAALPATLGSPAKRWDVSAALSLQYDSNVVLQPSGISSPGNAISRKDDFVTVLNGGADYRFVQDDTWTVGAGYGFYQNIHARLSDFDVQDHTPTIYAQRRFGAAQLRAQYLLDYVTVGGDSYLLANTLQSVLTYPESDRTFTQAWVRYQNQDFKEWSLDRGGVNPTRDANNYMVGAIQHWVFSEGRSRIRAGYTFDTNRTGGGDIDRAVPGRPTSADWSYVGHRLSTGIGFQPLPATTFDLAFDYYRQGYDNPNSFSADGTTVRKDNIFLLTGTAVHDLRSWLWIAFQYHYTRDDANIAAFNYVRHVISFTVGGRF</sequence>
<feature type="chain" id="PRO_5005477070" evidence="4">
    <location>
        <begin position="29"/>
        <end position="527"/>
    </location>
</feature>
<dbReference type="PANTHER" id="PTHR44858:SF1">
    <property type="entry name" value="UDP-N-ACETYLGLUCOSAMINE--PEPTIDE N-ACETYLGLUCOSAMINYLTRANSFERASE SPINDLY-RELATED"/>
    <property type="match status" value="1"/>
</dbReference>
<dbReference type="STRING" id="42253.NITMOv2_4331"/>
<dbReference type="PANTHER" id="PTHR44858">
    <property type="entry name" value="TETRATRICOPEPTIDE REPEAT PROTEIN 6"/>
    <property type="match status" value="1"/>
</dbReference>
<dbReference type="InterPro" id="IPR011990">
    <property type="entry name" value="TPR-like_helical_dom_sf"/>
</dbReference>
<dbReference type="PROSITE" id="PS50005">
    <property type="entry name" value="TPR"/>
    <property type="match status" value="1"/>
</dbReference>
<dbReference type="Gene3D" id="1.25.40.10">
    <property type="entry name" value="Tetratricopeptide repeat domain"/>
    <property type="match status" value="2"/>
</dbReference>
<dbReference type="Pfam" id="PF13432">
    <property type="entry name" value="TPR_16"/>
    <property type="match status" value="1"/>
</dbReference>
<gene>
    <name evidence="5" type="ORF">NITMOv2_4331</name>
</gene>
<evidence type="ECO:0000256" key="2">
    <source>
        <dbReference type="ARBA" id="ARBA00022803"/>
    </source>
</evidence>
<feature type="repeat" description="TPR" evidence="3">
    <location>
        <begin position="70"/>
        <end position="103"/>
    </location>
</feature>
<keyword evidence="1" id="KW-0677">Repeat</keyword>
<feature type="signal peptide" evidence="4">
    <location>
        <begin position="1"/>
        <end position="28"/>
    </location>
</feature>
<evidence type="ECO:0000256" key="4">
    <source>
        <dbReference type="SAM" id="SignalP"/>
    </source>
</evidence>
<reference evidence="5 6" key="1">
    <citation type="journal article" date="2015" name="Proc. Natl. Acad. Sci. U.S.A.">
        <title>Expanded metabolic versatility of ubiquitous nitrite-oxidizing bacteria from the genus Nitrospira.</title>
        <authorList>
            <person name="Koch H."/>
            <person name="Lucker S."/>
            <person name="Albertsen M."/>
            <person name="Kitzinger K."/>
            <person name="Herbold C."/>
            <person name="Spieck E."/>
            <person name="Nielsen P.H."/>
            <person name="Wagner M."/>
            <person name="Daims H."/>
        </authorList>
    </citation>
    <scope>NUCLEOTIDE SEQUENCE [LARGE SCALE GENOMIC DNA]</scope>
    <source>
        <strain evidence="5 6">NSP M-1</strain>
    </source>
</reference>
<name>A0A0K2GJ94_NITMO</name>
<keyword evidence="4" id="KW-0732">Signal</keyword>
<protein>
    <submittedName>
        <fullName evidence="5">Uncharacterized protein</fullName>
    </submittedName>
</protein>
<proteinExistence type="predicted"/>
<dbReference type="EMBL" id="CP011801">
    <property type="protein sequence ID" value="ALA60707.1"/>
    <property type="molecule type" value="Genomic_DNA"/>
</dbReference>
<evidence type="ECO:0000256" key="3">
    <source>
        <dbReference type="PROSITE-ProRule" id="PRU00339"/>
    </source>
</evidence>
<dbReference type="InterPro" id="IPR019734">
    <property type="entry name" value="TPR_rpt"/>
</dbReference>
<accession>A0A0K2GJ94</accession>
<dbReference type="PATRIC" id="fig|42253.5.peg.4276"/>
<evidence type="ECO:0000313" key="5">
    <source>
        <dbReference type="EMBL" id="ALA60707.1"/>
    </source>
</evidence>
<dbReference type="KEGG" id="nmv:NITMOv2_4331"/>
<dbReference type="Proteomes" id="UP000069205">
    <property type="component" value="Chromosome"/>
</dbReference>
<evidence type="ECO:0000256" key="1">
    <source>
        <dbReference type="ARBA" id="ARBA00022737"/>
    </source>
</evidence>
<dbReference type="SUPFAM" id="SSF48452">
    <property type="entry name" value="TPR-like"/>
    <property type="match status" value="1"/>
</dbReference>
<keyword evidence="2 3" id="KW-0802">TPR repeat</keyword>
<dbReference type="AlphaFoldDB" id="A0A0K2GJ94"/>
<organism evidence="5 6">
    <name type="scientific">Nitrospira moscoviensis</name>
    <dbReference type="NCBI Taxonomy" id="42253"/>
    <lineage>
        <taxon>Bacteria</taxon>
        <taxon>Pseudomonadati</taxon>
        <taxon>Nitrospirota</taxon>
        <taxon>Nitrospiria</taxon>
        <taxon>Nitrospirales</taxon>
        <taxon>Nitrospiraceae</taxon>
        <taxon>Nitrospira</taxon>
    </lineage>
</organism>
<dbReference type="SUPFAM" id="SSF56935">
    <property type="entry name" value="Porins"/>
    <property type="match status" value="1"/>
</dbReference>
<evidence type="ECO:0000313" key="6">
    <source>
        <dbReference type="Proteomes" id="UP000069205"/>
    </source>
</evidence>
<dbReference type="InterPro" id="IPR050498">
    <property type="entry name" value="Ycf3"/>
</dbReference>
<dbReference type="RefSeq" id="WP_187299289.1">
    <property type="nucleotide sequence ID" value="NZ_CP011801.1"/>
</dbReference>
<keyword evidence="6" id="KW-1185">Reference proteome</keyword>